<organism evidence="2 3">
    <name type="scientific">Ectocarpus siliculosus</name>
    <name type="common">Brown alga</name>
    <name type="synonym">Conferva siliculosa</name>
    <dbReference type="NCBI Taxonomy" id="2880"/>
    <lineage>
        <taxon>Eukaryota</taxon>
        <taxon>Sar</taxon>
        <taxon>Stramenopiles</taxon>
        <taxon>Ochrophyta</taxon>
        <taxon>PX clade</taxon>
        <taxon>Phaeophyceae</taxon>
        <taxon>Ectocarpales</taxon>
        <taxon>Ectocarpaceae</taxon>
        <taxon>Ectocarpus</taxon>
    </lineage>
</organism>
<proteinExistence type="predicted"/>
<sequence>MADEEARIRKASRWPPLPAAKREFDKKAAAIAATLSSAAVAAAAVPGGGVRPSKLLRKVFSTKALKASMRPLACRALHRGPSRRRPKQRAEETWTLGLHDVVAAMAATFFVGSRTTAAAATAARRLSLNRLPVPPTGADPRPCYKRKSASAVF</sequence>
<gene>
    <name evidence="2" type="ORF">Esi_0311_0004</name>
</gene>
<dbReference type="EMBL" id="FN649736">
    <property type="protein sequence ID" value="CBJ32144.1"/>
    <property type="molecule type" value="Genomic_DNA"/>
</dbReference>
<dbReference type="Proteomes" id="UP000002630">
    <property type="component" value="Linkage Group LG11"/>
</dbReference>
<feature type="compositionally biased region" description="Basic residues" evidence="1">
    <location>
        <begin position="143"/>
        <end position="153"/>
    </location>
</feature>
<evidence type="ECO:0000313" key="3">
    <source>
        <dbReference type="Proteomes" id="UP000002630"/>
    </source>
</evidence>
<feature type="region of interest" description="Disordered" evidence="1">
    <location>
        <begin position="132"/>
        <end position="153"/>
    </location>
</feature>
<dbReference type="EMBL" id="FN648500">
    <property type="protein sequence ID" value="CBJ32144.1"/>
    <property type="molecule type" value="Genomic_DNA"/>
</dbReference>
<accession>D7FWQ6</accession>
<reference evidence="2 3" key="1">
    <citation type="journal article" date="2010" name="Nature">
        <title>The Ectocarpus genome and the independent evolution of multicellularity in brown algae.</title>
        <authorList>
            <person name="Cock J.M."/>
            <person name="Sterck L."/>
            <person name="Rouze P."/>
            <person name="Scornet D."/>
            <person name="Allen A.E."/>
            <person name="Amoutzias G."/>
            <person name="Anthouard V."/>
            <person name="Artiguenave F."/>
            <person name="Aury J.M."/>
            <person name="Badger J.H."/>
            <person name="Beszteri B."/>
            <person name="Billiau K."/>
            <person name="Bonnet E."/>
            <person name="Bothwell J.H."/>
            <person name="Bowler C."/>
            <person name="Boyen C."/>
            <person name="Brownlee C."/>
            <person name="Carrano C.J."/>
            <person name="Charrier B."/>
            <person name="Cho G.Y."/>
            <person name="Coelho S.M."/>
            <person name="Collen J."/>
            <person name="Corre E."/>
            <person name="Da Silva C."/>
            <person name="Delage L."/>
            <person name="Delaroque N."/>
            <person name="Dittami S.M."/>
            <person name="Doulbeau S."/>
            <person name="Elias M."/>
            <person name="Farnham G."/>
            <person name="Gachon C.M."/>
            <person name="Gschloessl B."/>
            <person name="Heesch S."/>
            <person name="Jabbari K."/>
            <person name="Jubin C."/>
            <person name="Kawai H."/>
            <person name="Kimura K."/>
            <person name="Kloareg B."/>
            <person name="Kupper F.C."/>
            <person name="Lang D."/>
            <person name="Le Bail A."/>
            <person name="Leblanc C."/>
            <person name="Lerouge P."/>
            <person name="Lohr M."/>
            <person name="Lopez P.J."/>
            <person name="Martens C."/>
            <person name="Maumus F."/>
            <person name="Michel G."/>
            <person name="Miranda-Saavedra D."/>
            <person name="Morales J."/>
            <person name="Moreau H."/>
            <person name="Motomura T."/>
            <person name="Nagasato C."/>
            <person name="Napoli C.A."/>
            <person name="Nelson D.R."/>
            <person name="Nyvall-Collen P."/>
            <person name="Peters A.F."/>
            <person name="Pommier C."/>
            <person name="Potin P."/>
            <person name="Poulain J."/>
            <person name="Quesneville H."/>
            <person name="Read B."/>
            <person name="Rensing S.A."/>
            <person name="Ritter A."/>
            <person name="Rousvoal S."/>
            <person name="Samanta M."/>
            <person name="Samson G."/>
            <person name="Schroeder D.C."/>
            <person name="Segurens B."/>
            <person name="Strittmatter M."/>
            <person name="Tonon T."/>
            <person name="Tregear J.W."/>
            <person name="Valentin K."/>
            <person name="von Dassow P."/>
            <person name="Yamagishi T."/>
            <person name="Van de Peer Y."/>
            <person name="Wincker P."/>
        </authorList>
    </citation>
    <scope>NUCLEOTIDE SEQUENCE [LARGE SCALE GENOMIC DNA]</scope>
    <source>
        <strain evidence="3">Ec32 / CCAP1310/4</strain>
    </source>
</reference>
<protein>
    <submittedName>
        <fullName evidence="2">Uncharacterized protein</fullName>
    </submittedName>
</protein>
<dbReference type="InParanoid" id="D7FWQ6"/>
<evidence type="ECO:0000256" key="1">
    <source>
        <dbReference type="SAM" id="MobiDB-lite"/>
    </source>
</evidence>
<name>D7FWQ6_ECTSI</name>
<evidence type="ECO:0000313" key="2">
    <source>
        <dbReference type="EMBL" id="CBJ32144.1"/>
    </source>
</evidence>
<keyword evidence="3" id="KW-1185">Reference proteome</keyword>
<dbReference type="AlphaFoldDB" id="D7FWQ6"/>